<proteinExistence type="predicted"/>
<reference evidence="1" key="1">
    <citation type="submission" date="2021-01" db="EMBL/GenBank/DDBJ databases">
        <authorList>
            <person name="Corre E."/>
            <person name="Pelletier E."/>
            <person name="Niang G."/>
            <person name="Scheremetjew M."/>
            <person name="Finn R."/>
            <person name="Kale V."/>
            <person name="Holt S."/>
            <person name="Cochrane G."/>
            <person name="Meng A."/>
            <person name="Brown T."/>
            <person name="Cohen L."/>
        </authorList>
    </citation>
    <scope>NUCLEOTIDE SEQUENCE</scope>
    <source>
        <strain evidence="1">NIES-381</strain>
    </source>
</reference>
<evidence type="ECO:0000313" key="1">
    <source>
        <dbReference type="EMBL" id="CAD9018873.1"/>
    </source>
</evidence>
<protein>
    <submittedName>
        <fullName evidence="1">Uncharacterized protein</fullName>
    </submittedName>
</protein>
<name>A0A7S1IQ78_9EUGL</name>
<sequence length="99" mass="11162">MQTCTTTTNDGPHDFAISEVQRMQGLNVKHPRNITISIECIHCIIYLHRNLQNWLIPTLKTKHSCTLSEVLVQSLASYFNGQSFVCAIIICTHFGNLST</sequence>
<accession>A0A7S1IQ78</accession>
<gene>
    <name evidence="1" type="ORF">EGYM00392_LOCUS29986</name>
</gene>
<dbReference type="AlphaFoldDB" id="A0A7S1IQ78"/>
<organism evidence="1">
    <name type="scientific">Eutreptiella gymnastica</name>
    <dbReference type="NCBI Taxonomy" id="73025"/>
    <lineage>
        <taxon>Eukaryota</taxon>
        <taxon>Discoba</taxon>
        <taxon>Euglenozoa</taxon>
        <taxon>Euglenida</taxon>
        <taxon>Spirocuta</taxon>
        <taxon>Euglenophyceae</taxon>
        <taxon>Eutreptiales</taxon>
        <taxon>Eutreptiaceae</taxon>
        <taxon>Eutreptiella</taxon>
    </lineage>
</organism>
<dbReference type="EMBL" id="HBGA01080426">
    <property type="protein sequence ID" value="CAD9018873.1"/>
    <property type="molecule type" value="Transcribed_RNA"/>
</dbReference>